<keyword evidence="1" id="KW-1133">Transmembrane helix</keyword>
<reference evidence="2 3" key="1">
    <citation type="submission" date="2024-02" db="EMBL/GenBank/DDBJ databases">
        <title>Bacteria isolated from the canopy kelp, Nereocystis luetkeana.</title>
        <authorList>
            <person name="Pfister C.A."/>
            <person name="Younker I.T."/>
            <person name="Light S.H."/>
        </authorList>
    </citation>
    <scope>NUCLEOTIDE SEQUENCE [LARGE SCALE GENOMIC DNA]</scope>
    <source>
        <strain evidence="2 3">TI.1.05</strain>
    </source>
</reference>
<dbReference type="EMBL" id="JBAKAZ010000035">
    <property type="protein sequence ID" value="MEL0629944.1"/>
    <property type="molecule type" value="Genomic_DNA"/>
</dbReference>
<feature type="transmembrane region" description="Helical" evidence="1">
    <location>
        <begin position="109"/>
        <end position="135"/>
    </location>
</feature>
<evidence type="ECO:0008006" key="4">
    <source>
        <dbReference type="Google" id="ProtNLM"/>
    </source>
</evidence>
<keyword evidence="1" id="KW-0812">Transmembrane</keyword>
<feature type="transmembrane region" description="Helical" evidence="1">
    <location>
        <begin position="750"/>
        <end position="772"/>
    </location>
</feature>
<gene>
    <name evidence="2" type="ORF">V6256_10040</name>
</gene>
<evidence type="ECO:0000256" key="1">
    <source>
        <dbReference type="SAM" id="Phobius"/>
    </source>
</evidence>
<evidence type="ECO:0000313" key="2">
    <source>
        <dbReference type="EMBL" id="MEL0629944.1"/>
    </source>
</evidence>
<proteinExistence type="predicted"/>
<protein>
    <recommendedName>
        <fullName evidence="4">TrbL/VirB6 plasmid conjugal transfer protein</fullName>
    </recommendedName>
</protein>
<keyword evidence="1" id="KW-0472">Membrane</keyword>
<evidence type="ECO:0000313" key="3">
    <source>
        <dbReference type="Proteomes" id="UP001369082"/>
    </source>
</evidence>
<feature type="transmembrane region" description="Helical" evidence="1">
    <location>
        <begin position="662"/>
        <end position="686"/>
    </location>
</feature>
<feature type="transmembrane region" description="Helical" evidence="1">
    <location>
        <begin position="792"/>
        <end position="821"/>
    </location>
</feature>
<feature type="transmembrane region" description="Helical" evidence="1">
    <location>
        <begin position="692"/>
        <end position="718"/>
    </location>
</feature>
<name>A0ABU9GRI0_9GAMM</name>
<accession>A0ABU9GRI0</accession>
<keyword evidence="3" id="KW-1185">Reference proteome</keyword>
<comment type="caution">
    <text evidence="2">The sequence shown here is derived from an EMBL/GenBank/DDBJ whole genome shotgun (WGS) entry which is preliminary data.</text>
</comment>
<sequence>MDKTRTNKENRFFTKSNMVNVIFPYFSMTKKIKNKAVSANFLPSFNIYFFFLFCVITSFLFLNSAEAAQVANEILKTNQDSIFANIVAYINPDVVDSPELNETFAHQDIGIYLSMIGVFANKAALSLFFVGFLWFGSKSAIDRVFGVTNQSAIIKTAVFSFFIFMSMPYSTFTSKIHDTYAEKNMFQYYFDKAIYNTVVVADNVAATNMNNSISIPSFKVVSPKNISDDFLKVINAYVLGYQDTDKENESINIEYKSNVYRIEFDMGGSTTKITTNSSVALNEQSDLLNINLLEKEKIFIKSYVEHLFNTAVKVGKKIENIDFSYLMQQTGDIQDFENSKDLHLAFNEDYKNYCNNLYDYSLAGSDQKTIQRYFEIVSLCEATNFLTENYQNEFYSVESVYNNTSPLRNNNAFIFGENILTANYDDILEYTNKVCKGGYLACVEAVQFTTIHNIEERKDLGVLAIPVGIVNELIGSVYDTSDRILKVRKISQEPSQIIQFKDKVLPENALYSVPFTLHHQKNNGLIYDTFDLYDFNKIDLPSFEDILGTMTGGDITTQFERVKTCFRKTDEVYNGFNCNSPTKEVLDFGTGMIKTGAAIYLSNQAILLNKSSKLSGGVAVGSKLGNKLSKSATGIVAVLIPEIFTNDTKNDPYYSKDTVQGIVLLSFIVSFFNSVFASALASAAMLLMLSGIGIIVLVYGFYFQIFLLFVATLIELIIDSKVLMIKIYSSVINDGVEGCGAVFKEMIAELVFLIFLIFMMNDMAYIVDILLLSQLEQIFSTVDAMKGSIETILIGLPQLFIAIVVQVVILILVNSFLTGLLQRILEQVKK</sequence>
<dbReference type="RefSeq" id="WP_341598077.1">
    <property type="nucleotide sequence ID" value="NZ_JBAKAZ010000035.1"/>
</dbReference>
<dbReference type="Proteomes" id="UP001369082">
    <property type="component" value="Unassembled WGS sequence"/>
</dbReference>
<organism evidence="2 3">
    <name type="scientific">Psychromonas aquatilis</name>
    <dbReference type="NCBI Taxonomy" id="2005072"/>
    <lineage>
        <taxon>Bacteria</taxon>
        <taxon>Pseudomonadati</taxon>
        <taxon>Pseudomonadota</taxon>
        <taxon>Gammaproteobacteria</taxon>
        <taxon>Alteromonadales</taxon>
        <taxon>Psychromonadaceae</taxon>
        <taxon>Psychromonas</taxon>
    </lineage>
</organism>